<comment type="caution">
    <text evidence="2">The sequence shown here is derived from an EMBL/GenBank/DDBJ whole genome shotgun (WGS) entry which is preliminary data.</text>
</comment>
<name>A0A6L2K3P2_TANCI</name>
<evidence type="ECO:0000313" key="2">
    <source>
        <dbReference type="EMBL" id="GEU42675.1"/>
    </source>
</evidence>
<dbReference type="PANTHER" id="PTHR33116:SF79">
    <property type="entry name" value="REVERSE TRANSCRIPTASE DOMAIN, ZINC FINGER, CCHC-TYPE-RELATED"/>
    <property type="match status" value="1"/>
</dbReference>
<feature type="compositionally biased region" description="Basic and acidic residues" evidence="1">
    <location>
        <begin position="268"/>
        <end position="280"/>
    </location>
</feature>
<evidence type="ECO:0000256" key="1">
    <source>
        <dbReference type="SAM" id="MobiDB-lite"/>
    </source>
</evidence>
<reference evidence="2" key="1">
    <citation type="journal article" date="2019" name="Sci. Rep.">
        <title>Draft genome of Tanacetum cinerariifolium, the natural source of mosquito coil.</title>
        <authorList>
            <person name="Yamashiro T."/>
            <person name="Shiraishi A."/>
            <person name="Satake H."/>
            <person name="Nakayama K."/>
        </authorList>
    </citation>
    <scope>NUCLEOTIDE SEQUENCE</scope>
</reference>
<feature type="region of interest" description="Disordered" evidence="1">
    <location>
        <begin position="223"/>
        <end position="280"/>
    </location>
</feature>
<gene>
    <name evidence="2" type="ORF">Tci_014653</name>
</gene>
<dbReference type="GO" id="GO:0003964">
    <property type="term" value="F:RNA-directed DNA polymerase activity"/>
    <property type="evidence" value="ECO:0007669"/>
    <property type="project" value="UniProtKB-KW"/>
</dbReference>
<dbReference type="EMBL" id="BKCJ010001602">
    <property type="protein sequence ID" value="GEU42675.1"/>
    <property type="molecule type" value="Genomic_DNA"/>
</dbReference>
<sequence length="509" mass="58626">MESKTLSIGGRLTLLKSVLGASPIYAMSIFKVPRGVLKALESIRNRFFNGADQSDHKITWVAWDKVNSHQTHYSSNWCSILREVHKLKDKGFDFWYHIKKRIRNGADTRFWYDCWFGNILFCVKYPRLFALELDKHVSMESKLLSSMESSFRRNVRGGIEQHTLEELTSTLEMHGGIHRGLGTASFLREFFPDVPRIHLEKIARNANPLALVDAAQHYPNDTYYHASKPYKNHTSSSRHTTSTSSQAPTINKGKEVAKLITPPSQSVSKEDSNPEHAQRDKDMQKSIALIANNVFPDSSYMCNNEFKDDQNDDHHYEDERVALANLISNLKLDIDENKKIQKQLRKENASLTHDLNESKFALKESNGIRDRCISSLHQKELNKPITHEITVLVKDLLMPLAEKTKSNDNEFEKVLKEEIFDDLQYVQSLEKELDELEYDKTEFSIKYDLLLQECISKGIMCVALSSLTGIDEYSDMACKYLEKIMKCECLAIEFSKQTKTVEKNIIINW</sequence>
<accession>A0A6L2K3P2</accession>
<dbReference type="PANTHER" id="PTHR33116">
    <property type="entry name" value="REVERSE TRANSCRIPTASE ZINC-BINDING DOMAIN-CONTAINING PROTEIN-RELATED-RELATED"/>
    <property type="match status" value="1"/>
</dbReference>
<feature type="compositionally biased region" description="Low complexity" evidence="1">
    <location>
        <begin position="233"/>
        <end position="245"/>
    </location>
</feature>
<protein>
    <submittedName>
        <fullName evidence="2">RNA-directed DNA polymerase, eukaryota, reverse transcriptase zinc-binding domain protein</fullName>
    </submittedName>
</protein>
<keyword evidence="2" id="KW-0548">Nucleotidyltransferase</keyword>
<keyword evidence="2" id="KW-0808">Transferase</keyword>
<proteinExistence type="predicted"/>
<dbReference type="AlphaFoldDB" id="A0A6L2K3P2"/>
<organism evidence="2">
    <name type="scientific">Tanacetum cinerariifolium</name>
    <name type="common">Dalmatian daisy</name>
    <name type="synonym">Chrysanthemum cinerariifolium</name>
    <dbReference type="NCBI Taxonomy" id="118510"/>
    <lineage>
        <taxon>Eukaryota</taxon>
        <taxon>Viridiplantae</taxon>
        <taxon>Streptophyta</taxon>
        <taxon>Embryophyta</taxon>
        <taxon>Tracheophyta</taxon>
        <taxon>Spermatophyta</taxon>
        <taxon>Magnoliopsida</taxon>
        <taxon>eudicotyledons</taxon>
        <taxon>Gunneridae</taxon>
        <taxon>Pentapetalae</taxon>
        <taxon>asterids</taxon>
        <taxon>campanulids</taxon>
        <taxon>Asterales</taxon>
        <taxon>Asteraceae</taxon>
        <taxon>Asteroideae</taxon>
        <taxon>Anthemideae</taxon>
        <taxon>Anthemidinae</taxon>
        <taxon>Tanacetum</taxon>
    </lineage>
</organism>
<keyword evidence="2" id="KW-0695">RNA-directed DNA polymerase</keyword>